<evidence type="ECO:0000259" key="6">
    <source>
        <dbReference type="Pfam" id="PF22666"/>
    </source>
</evidence>
<gene>
    <name evidence="7" type="ORF">EDS130_LOCUS35068</name>
</gene>
<organism evidence="7 8">
    <name type="scientific">Adineta ricciae</name>
    <name type="common">Rotifer</name>
    <dbReference type="NCBI Taxonomy" id="249248"/>
    <lineage>
        <taxon>Eukaryota</taxon>
        <taxon>Metazoa</taxon>
        <taxon>Spiralia</taxon>
        <taxon>Gnathifera</taxon>
        <taxon>Rotifera</taxon>
        <taxon>Eurotatoria</taxon>
        <taxon>Bdelloidea</taxon>
        <taxon>Adinetida</taxon>
        <taxon>Adinetidae</taxon>
        <taxon>Adineta</taxon>
    </lineage>
</organism>
<accession>A0A815JU34</accession>
<dbReference type="Proteomes" id="UP000663852">
    <property type="component" value="Unassembled WGS sequence"/>
</dbReference>
<dbReference type="Pfam" id="PF01436">
    <property type="entry name" value="NHL"/>
    <property type="match status" value="2"/>
</dbReference>
<evidence type="ECO:0000313" key="7">
    <source>
        <dbReference type="EMBL" id="CAF1383548.1"/>
    </source>
</evidence>
<dbReference type="GO" id="GO:0004553">
    <property type="term" value="F:hydrolase activity, hydrolyzing O-glycosyl compounds"/>
    <property type="evidence" value="ECO:0007669"/>
    <property type="project" value="UniProtKB-ARBA"/>
</dbReference>
<dbReference type="PANTHER" id="PTHR10680:SF14">
    <property type="entry name" value="PEPTIDYL-GLYCINE ALPHA-AMIDATING MONOOXYGENASE"/>
    <property type="match status" value="1"/>
</dbReference>
<feature type="repeat" description="NHL" evidence="5">
    <location>
        <begin position="490"/>
        <end position="526"/>
    </location>
</feature>
<comment type="caution">
    <text evidence="7">The sequence shown here is derived from an EMBL/GenBank/DDBJ whole genome shotgun (WGS) entry which is preliminary data.</text>
</comment>
<dbReference type="AlphaFoldDB" id="A0A815JU34"/>
<dbReference type="Gene3D" id="2.120.10.30">
    <property type="entry name" value="TolB, C-terminal domain"/>
    <property type="match status" value="2"/>
</dbReference>
<dbReference type="InterPro" id="IPR054593">
    <property type="entry name" value="Beta-mannosidase-like_N2"/>
</dbReference>
<proteinExistence type="predicted"/>
<dbReference type="InterPro" id="IPR011042">
    <property type="entry name" value="6-blade_b-propeller_TolB-like"/>
</dbReference>
<evidence type="ECO:0000256" key="3">
    <source>
        <dbReference type="ARBA" id="ARBA00022801"/>
    </source>
</evidence>
<dbReference type="SUPFAM" id="SSF49785">
    <property type="entry name" value="Galactose-binding domain-like"/>
    <property type="match status" value="1"/>
</dbReference>
<dbReference type="PANTHER" id="PTHR10680">
    <property type="entry name" value="PEPTIDYL-GLYCINE ALPHA-AMIDATING MONOOXYGENASE"/>
    <property type="match status" value="1"/>
</dbReference>
<keyword evidence="4" id="KW-0325">Glycoprotein</keyword>
<feature type="domain" description="Beta-mannosidase-like galactose-binding" evidence="6">
    <location>
        <begin position="64"/>
        <end position="199"/>
    </location>
</feature>
<dbReference type="PROSITE" id="PS51125">
    <property type="entry name" value="NHL"/>
    <property type="match status" value="2"/>
</dbReference>
<keyword evidence="3" id="KW-0378">Hydrolase</keyword>
<dbReference type="InterPro" id="IPR001258">
    <property type="entry name" value="NHL_repeat"/>
</dbReference>
<dbReference type="CDD" id="cd05819">
    <property type="entry name" value="NHL"/>
    <property type="match status" value="1"/>
</dbReference>
<keyword evidence="1" id="KW-0732">Signal</keyword>
<evidence type="ECO:0000313" key="8">
    <source>
        <dbReference type="Proteomes" id="UP000663852"/>
    </source>
</evidence>
<dbReference type="EMBL" id="CAJNOJ010000302">
    <property type="protein sequence ID" value="CAF1383548.1"/>
    <property type="molecule type" value="Genomic_DNA"/>
</dbReference>
<keyword evidence="2" id="KW-0677">Repeat</keyword>
<dbReference type="GO" id="GO:0005576">
    <property type="term" value="C:extracellular region"/>
    <property type="evidence" value="ECO:0007669"/>
    <property type="project" value="TreeGrafter"/>
</dbReference>
<evidence type="ECO:0000256" key="4">
    <source>
        <dbReference type="ARBA" id="ARBA00023180"/>
    </source>
</evidence>
<evidence type="ECO:0000256" key="2">
    <source>
        <dbReference type="ARBA" id="ARBA00022737"/>
    </source>
</evidence>
<dbReference type="OrthoDB" id="424357at2759"/>
<evidence type="ECO:0000256" key="1">
    <source>
        <dbReference type="ARBA" id="ARBA00022729"/>
    </source>
</evidence>
<feature type="repeat" description="NHL" evidence="5">
    <location>
        <begin position="534"/>
        <end position="577"/>
    </location>
</feature>
<dbReference type="Pfam" id="PF22666">
    <property type="entry name" value="Glyco_hydro_2_N2"/>
    <property type="match status" value="1"/>
</dbReference>
<dbReference type="Gene3D" id="2.60.120.260">
    <property type="entry name" value="Galactose-binding domain-like"/>
    <property type="match status" value="1"/>
</dbReference>
<name>A0A815JU34_ADIRI</name>
<reference evidence="7" key="1">
    <citation type="submission" date="2021-02" db="EMBL/GenBank/DDBJ databases">
        <authorList>
            <person name="Nowell W R."/>
        </authorList>
    </citation>
    <scope>NUCLEOTIDE SEQUENCE</scope>
</reference>
<sequence>MQPLKSSKNKTLIMIISGTNGAKLWLLSNLYEICWDTNGNVYFAEQSNYQVHRCTIDNSSGNDWIINNHNGSYNIRGEVPGTIHTILLAANQISEPYWGYNDVKLRYLVYDLWTFRKNFSLTNDILTLTKFTIHFDQIDTIANITLNQCFLGQTNNMFVAYSFDITRNCLKSTNELRLDFESPVIYALDQSQSYNDSVPPFCPPDIQHAFNYYSNNQTCQLFYSNLTFIYVQYQLNTVILFVNQTNLAIQLARSVVRPTVCPSAVWNPNGTTIAGSASGNSGSSSSQLNNPFDIAVDSALSLYVADYSNYRIMKWINGSANSTVVGPQLGYGVGPDTQHLHSATALYLDSTESNLYIADTHNCRVLKWNMVSNSVTVAVGGSGCGSSLNTFYWSDGIYVDRFSNIYVSDCNNNRVLKFPPNSTSSTLSVIVAGTGTAGSALNQLSTPGGIYVDESDNDTLYVVDRLNNRVMKYRANDTNRTVVAGGNGPGSSFKQLYDPRDVYVDSFGTVYVSDTANHRIMKWVKNARNGTLIVGVTGVTGTTPSRLNNPYGIRLDKSGNLYVADYTNDRIQRFTIDNSSC</sequence>
<evidence type="ECO:0000256" key="5">
    <source>
        <dbReference type="PROSITE-ProRule" id="PRU00504"/>
    </source>
</evidence>
<dbReference type="SUPFAM" id="SSF101898">
    <property type="entry name" value="NHL repeat"/>
    <property type="match status" value="1"/>
</dbReference>
<protein>
    <recommendedName>
        <fullName evidence="6">Beta-mannosidase-like galactose-binding domain-containing protein</fullName>
    </recommendedName>
</protein>
<dbReference type="InterPro" id="IPR008979">
    <property type="entry name" value="Galactose-bd-like_sf"/>
</dbReference>